<dbReference type="PANTHER" id="PTHR22883">
    <property type="entry name" value="ZINC FINGER DHHC DOMAIN CONTAINING PROTEIN"/>
    <property type="match status" value="1"/>
</dbReference>
<evidence type="ECO:0000256" key="6">
    <source>
        <dbReference type="ARBA" id="ARBA00023136"/>
    </source>
</evidence>
<evidence type="ECO:0000259" key="13">
    <source>
        <dbReference type="Pfam" id="PF01529"/>
    </source>
</evidence>
<evidence type="ECO:0000313" key="14">
    <source>
        <dbReference type="EMBL" id="SCV00204.1"/>
    </source>
</evidence>
<keyword evidence="5 12" id="KW-1133">Transmembrane helix</keyword>
<keyword evidence="8" id="KW-0449">Lipoprotein</keyword>
<dbReference type="Proteomes" id="UP000191144">
    <property type="component" value="Chromosome G"/>
</dbReference>
<dbReference type="GO" id="GO:0005789">
    <property type="term" value="C:endoplasmic reticulum membrane"/>
    <property type="evidence" value="ECO:0007669"/>
    <property type="project" value="UniProtKB-SubCell"/>
</dbReference>
<keyword evidence="3 12" id="KW-0812">Transmembrane</keyword>
<feature type="domain" description="Palmitoyltransferase DHHC" evidence="13">
    <location>
        <begin position="130"/>
        <end position="242"/>
    </location>
</feature>
<evidence type="ECO:0000256" key="1">
    <source>
        <dbReference type="ARBA" id="ARBA00004477"/>
    </source>
</evidence>
<dbReference type="GO" id="GO:0005794">
    <property type="term" value="C:Golgi apparatus"/>
    <property type="evidence" value="ECO:0007669"/>
    <property type="project" value="TreeGrafter"/>
</dbReference>
<evidence type="ECO:0000256" key="7">
    <source>
        <dbReference type="ARBA" id="ARBA00023139"/>
    </source>
</evidence>
<keyword evidence="6 12" id="KW-0472">Membrane</keyword>
<keyword evidence="4" id="KW-0256">Endoplasmic reticulum</keyword>
<feature type="transmembrane region" description="Helical" evidence="12">
    <location>
        <begin position="173"/>
        <end position="193"/>
    </location>
</feature>
<evidence type="ECO:0000256" key="5">
    <source>
        <dbReference type="ARBA" id="ARBA00022989"/>
    </source>
</evidence>
<dbReference type="InterPro" id="IPR001594">
    <property type="entry name" value="Palmitoyltrfase_DHHC"/>
</dbReference>
<dbReference type="OrthoDB" id="9909019at2759"/>
<evidence type="ECO:0000256" key="10">
    <source>
        <dbReference type="ARBA" id="ARBA00038463"/>
    </source>
</evidence>
<organism evidence="14 15">
    <name type="scientific">Lachancea meyersii CBS 8951</name>
    <dbReference type="NCBI Taxonomy" id="1266667"/>
    <lineage>
        <taxon>Eukaryota</taxon>
        <taxon>Fungi</taxon>
        <taxon>Dikarya</taxon>
        <taxon>Ascomycota</taxon>
        <taxon>Saccharomycotina</taxon>
        <taxon>Saccharomycetes</taxon>
        <taxon>Saccharomycetales</taxon>
        <taxon>Saccharomycetaceae</taxon>
        <taxon>Lachancea</taxon>
    </lineage>
</organism>
<sequence length="323" mass="36874">MKVLLLGVVLVQLVLLLFSPVLKTRPVFQWYYTQVFYPVFVDVDRLRWKFWAVPVLYASVYGYCAVLFLQDVEPVVRTRLTALERWVVVPAALAAPLVSGALAMAVKPRTSRGAWSAPRYDELIFHAGLECRTCRLPKYARSRHCAICGQCTLLADHHCVWVNNCIGQDNYQYFYGFLAANVIVTSYGSIRLAWVRRAGGDERSLLVLCALLGCFAVILTVFAYFQVALVRDGMTTGEETKWLVVHDMLRQGKLVVDGSGRYFYRLDREDDAGAFEFYSTNMYDSRVYPVQNYRTVRDPAEITNIYDRGGFWANLRERVGYGV</sequence>
<dbReference type="GO" id="GO:0019706">
    <property type="term" value="F:protein-cysteine S-palmitoyltransferase activity"/>
    <property type="evidence" value="ECO:0007669"/>
    <property type="project" value="UniProtKB-EC"/>
</dbReference>
<keyword evidence="2 12" id="KW-0808">Transferase</keyword>
<keyword evidence="15" id="KW-1185">Reference proteome</keyword>
<feature type="transmembrane region" description="Helical" evidence="12">
    <location>
        <begin position="82"/>
        <end position="106"/>
    </location>
</feature>
<name>A0A1G4K871_9SACH</name>
<dbReference type="AlphaFoldDB" id="A0A1G4K871"/>
<comment type="subcellular location">
    <subcellularLocation>
        <location evidence="1">Endoplasmic reticulum membrane</location>
        <topology evidence="1">Multi-pass membrane protein</topology>
    </subcellularLocation>
</comment>
<dbReference type="InterPro" id="IPR039859">
    <property type="entry name" value="PFA4/ZDH16/20/ERF2-like"/>
</dbReference>
<accession>A0A1G4K871</accession>
<dbReference type="EMBL" id="LT598484">
    <property type="protein sequence ID" value="SCV00204.1"/>
    <property type="molecule type" value="Genomic_DNA"/>
</dbReference>
<evidence type="ECO:0000256" key="4">
    <source>
        <dbReference type="ARBA" id="ARBA00022824"/>
    </source>
</evidence>
<evidence type="ECO:0000256" key="2">
    <source>
        <dbReference type="ARBA" id="ARBA00022679"/>
    </source>
</evidence>
<comment type="catalytic activity">
    <reaction evidence="11 12">
        <text>L-cysteinyl-[protein] + hexadecanoyl-CoA = S-hexadecanoyl-L-cysteinyl-[protein] + CoA</text>
        <dbReference type="Rhea" id="RHEA:36683"/>
        <dbReference type="Rhea" id="RHEA-COMP:10131"/>
        <dbReference type="Rhea" id="RHEA-COMP:11032"/>
        <dbReference type="ChEBI" id="CHEBI:29950"/>
        <dbReference type="ChEBI" id="CHEBI:57287"/>
        <dbReference type="ChEBI" id="CHEBI:57379"/>
        <dbReference type="ChEBI" id="CHEBI:74151"/>
        <dbReference type="EC" id="2.3.1.225"/>
    </reaction>
</comment>
<keyword evidence="9 12" id="KW-0012">Acyltransferase</keyword>
<dbReference type="PANTHER" id="PTHR22883:SF489">
    <property type="entry name" value="PALMITOYLTRANSFERASE SWF1"/>
    <property type="match status" value="1"/>
</dbReference>
<evidence type="ECO:0000256" key="11">
    <source>
        <dbReference type="ARBA" id="ARBA00048048"/>
    </source>
</evidence>
<feature type="transmembrane region" description="Helical" evidence="12">
    <location>
        <begin position="205"/>
        <end position="225"/>
    </location>
</feature>
<dbReference type="EC" id="2.3.1.225" evidence="12"/>
<keyword evidence="7" id="KW-0564">Palmitate</keyword>
<gene>
    <name evidence="14" type="ORF">LAME_0G08218G</name>
</gene>
<reference evidence="15" key="1">
    <citation type="submission" date="2016-03" db="EMBL/GenBank/DDBJ databases">
        <authorList>
            <person name="Devillers Hugo."/>
        </authorList>
    </citation>
    <scope>NUCLEOTIDE SEQUENCE [LARGE SCALE GENOMIC DNA]</scope>
</reference>
<dbReference type="GO" id="GO:0006612">
    <property type="term" value="P:protein targeting to membrane"/>
    <property type="evidence" value="ECO:0007669"/>
    <property type="project" value="TreeGrafter"/>
</dbReference>
<comment type="similarity">
    <text evidence="10">Belongs to the DHHC palmitoyltransferase family. SWF1 subfamily.</text>
</comment>
<evidence type="ECO:0000313" key="15">
    <source>
        <dbReference type="Proteomes" id="UP000191144"/>
    </source>
</evidence>
<evidence type="ECO:0000256" key="12">
    <source>
        <dbReference type="RuleBase" id="RU079119"/>
    </source>
</evidence>
<comment type="domain">
    <text evidence="12">The DHHC domain is required for palmitoyltransferase activity.</text>
</comment>
<dbReference type="PROSITE" id="PS50216">
    <property type="entry name" value="DHHC"/>
    <property type="match status" value="1"/>
</dbReference>
<feature type="transmembrane region" description="Helical" evidence="12">
    <location>
        <begin position="48"/>
        <end position="70"/>
    </location>
</feature>
<evidence type="ECO:0000256" key="3">
    <source>
        <dbReference type="ARBA" id="ARBA00022692"/>
    </source>
</evidence>
<evidence type="ECO:0000256" key="9">
    <source>
        <dbReference type="ARBA" id="ARBA00023315"/>
    </source>
</evidence>
<evidence type="ECO:0000256" key="8">
    <source>
        <dbReference type="ARBA" id="ARBA00023288"/>
    </source>
</evidence>
<protein>
    <recommendedName>
        <fullName evidence="12">Palmitoyltransferase</fullName>
        <ecNumber evidence="12">2.3.1.225</ecNumber>
    </recommendedName>
</protein>
<proteinExistence type="inferred from homology"/>
<dbReference type="Pfam" id="PF01529">
    <property type="entry name" value="DHHC"/>
    <property type="match status" value="1"/>
</dbReference>